<evidence type="ECO:0000313" key="2">
    <source>
        <dbReference type="EMBL" id="CAL1356175.1"/>
    </source>
</evidence>
<dbReference type="Proteomes" id="UP001497516">
    <property type="component" value="Chromosome 1"/>
</dbReference>
<evidence type="ECO:0000313" key="3">
    <source>
        <dbReference type="Proteomes" id="UP001497516"/>
    </source>
</evidence>
<protein>
    <submittedName>
        <fullName evidence="2">Uncharacterized protein</fullName>
    </submittedName>
</protein>
<keyword evidence="3" id="KW-1185">Reference proteome</keyword>
<organism evidence="2 3">
    <name type="scientific">Linum trigynum</name>
    <dbReference type="NCBI Taxonomy" id="586398"/>
    <lineage>
        <taxon>Eukaryota</taxon>
        <taxon>Viridiplantae</taxon>
        <taxon>Streptophyta</taxon>
        <taxon>Embryophyta</taxon>
        <taxon>Tracheophyta</taxon>
        <taxon>Spermatophyta</taxon>
        <taxon>Magnoliopsida</taxon>
        <taxon>eudicotyledons</taxon>
        <taxon>Gunneridae</taxon>
        <taxon>Pentapetalae</taxon>
        <taxon>rosids</taxon>
        <taxon>fabids</taxon>
        <taxon>Malpighiales</taxon>
        <taxon>Linaceae</taxon>
        <taxon>Linum</taxon>
    </lineage>
</organism>
<name>A0AAV2CIB9_9ROSI</name>
<proteinExistence type="predicted"/>
<feature type="region of interest" description="Disordered" evidence="1">
    <location>
        <begin position="1"/>
        <end position="26"/>
    </location>
</feature>
<dbReference type="AlphaFoldDB" id="A0AAV2CIB9"/>
<sequence length="85" mass="9524">MYDRHKGENHIVSAAPPKLNANSGSGKGIKEIVLHLSHTEDPDSGSRGGVEMAQLRSGTARYRKDERDKIRLAKSKKTLGRLWQW</sequence>
<evidence type="ECO:0000256" key="1">
    <source>
        <dbReference type="SAM" id="MobiDB-lite"/>
    </source>
</evidence>
<dbReference type="EMBL" id="OZ034813">
    <property type="protein sequence ID" value="CAL1356175.1"/>
    <property type="molecule type" value="Genomic_DNA"/>
</dbReference>
<reference evidence="2 3" key="1">
    <citation type="submission" date="2024-04" db="EMBL/GenBank/DDBJ databases">
        <authorList>
            <person name="Fracassetti M."/>
        </authorList>
    </citation>
    <scope>NUCLEOTIDE SEQUENCE [LARGE SCALE GENOMIC DNA]</scope>
</reference>
<accession>A0AAV2CIB9</accession>
<gene>
    <name evidence="2" type="ORF">LTRI10_LOCUS3891</name>
</gene>